<evidence type="ECO:0000256" key="1">
    <source>
        <dbReference type="SAM" id="MobiDB-lite"/>
    </source>
</evidence>
<comment type="caution">
    <text evidence="2">The sequence shown here is derived from an EMBL/GenBank/DDBJ whole genome shotgun (WGS) entry which is preliminary data.</text>
</comment>
<feature type="region of interest" description="Disordered" evidence="1">
    <location>
        <begin position="401"/>
        <end position="469"/>
    </location>
</feature>
<proteinExistence type="predicted"/>
<dbReference type="AlphaFoldDB" id="A0AAW1PKR5"/>
<feature type="region of interest" description="Disordered" evidence="1">
    <location>
        <begin position="195"/>
        <end position="217"/>
    </location>
</feature>
<protein>
    <submittedName>
        <fullName evidence="2">Uncharacterized protein</fullName>
    </submittedName>
</protein>
<dbReference type="Proteomes" id="UP001489004">
    <property type="component" value="Unassembled WGS sequence"/>
</dbReference>
<sequence length="469" mass="50221">MRKVQSAPDLLTIERKKSGALVPRVGGLNGHVHKTPSYDTLAHACKARSESLQQMPRASCHTARQSAMQPVRAVAFGMDYMDSIFRSADELLIESAWSKGLPATECFELYGDAVDSAPPLTDSLATSLADASNTSLPLASSALRAGAPLGPVVGSRSSADKPDFNTVSTAADELPGTAVSRALSDRDLNVKAEAVKAAHGSKPAKQRRAETAGELSERREKLAACLATPMTPDRNQGEEIQAAVRRSAALSEIDVQLRYTREVQQELQWKLVAEEMEESLLEGESLLRRKRRRPVAEDMPAELLDGSLLAGSTMPDCPPCPETQMAMASLSFDDDINKIILDNNSWATHPEAYRFDVQVPDDEALFSMDEAMLQEKHPTAKDIGEIALLEGVHMNDETLLGPDVKEEGLGPADASAPVNGNGQGPQGDGEKRRALLLANNIKPTGKKVFKGGKAPAKGASTAPCNSHNG</sequence>
<evidence type="ECO:0000313" key="2">
    <source>
        <dbReference type="EMBL" id="KAK9808602.1"/>
    </source>
</evidence>
<gene>
    <name evidence="2" type="ORF">WJX72_000373</name>
</gene>
<accession>A0AAW1PKR5</accession>
<feature type="compositionally biased region" description="Basic and acidic residues" evidence="1">
    <location>
        <begin position="207"/>
        <end position="217"/>
    </location>
</feature>
<evidence type="ECO:0000313" key="3">
    <source>
        <dbReference type="Proteomes" id="UP001489004"/>
    </source>
</evidence>
<reference evidence="2 3" key="1">
    <citation type="journal article" date="2024" name="Nat. Commun.">
        <title>Phylogenomics reveals the evolutionary origins of lichenization in chlorophyte algae.</title>
        <authorList>
            <person name="Puginier C."/>
            <person name="Libourel C."/>
            <person name="Otte J."/>
            <person name="Skaloud P."/>
            <person name="Haon M."/>
            <person name="Grisel S."/>
            <person name="Petersen M."/>
            <person name="Berrin J.G."/>
            <person name="Delaux P.M."/>
            <person name="Dal Grande F."/>
            <person name="Keller J."/>
        </authorList>
    </citation>
    <scope>NUCLEOTIDE SEQUENCE [LARGE SCALE GENOMIC DNA]</scope>
    <source>
        <strain evidence="2 3">SAG 2043</strain>
    </source>
</reference>
<keyword evidence="3" id="KW-1185">Reference proteome</keyword>
<name>A0AAW1PKR5_9CHLO</name>
<dbReference type="EMBL" id="JALJOR010000011">
    <property type="protein sequence ID" value="KAK9808602.1"/>
    <property type="molecule type" value="Genomic_DNA"/>
</dbReference>
<organism evidence="2 3">
    <name type="scientific">[Myrmecia] bisecta</name>
    <dbReference type="NCBI Taxonomy" id="41462"/>
    <lineage>
        <taxon>Eukaryota</taxon>
        <taxon>Viridiplantae</taxon>
        <taxon>Chlorophyta</taxon>
        <taxon>core chlorophytes</taxon>
        <taxon>Trebouxiophyceae</taxon>
        <taxon>Trebouxiales</taxon>
        <taxon>Trebouxiaceae</taxon>
        <taxon>Myrmecia</taxon>
    </lineage>
</organism>